<gene>
    <name evidence="1" type="ORF">DSO57_1006168</name>
</gene>
<protein>
    <submittedName>
        <fullName evidence="1">Uncharacterized protein</fullName>
    </submittedName>
</protein>
<reference evidence="1" key="1">
    <citation type="submission" date="2022-04" db="EMBL/GenBank/DDBJ databases">
        <title>Genome of the entomopathogenic fungus Entomophthora muscae.</title>
        <authorList>
            <person name="Elya C."/>
            <person name="Lovett B.R."/>
            <person name="Lee E."/>
            <person name="Macias A.M."/>
            <person name="Hajek A.E."/>
            <person name="De Bivort B.L."/>
            <person name="Kasson M.T."/>
            <person name="De Fine Licht H.H."/>
            <person name="Stajich J.E."/>
        </authorList>
    </citation>
    <scope>NUCLEOTIDE SEQUENCE</scope>
    <source>
        <strain evidence="1">Berkeley</strain>
    </source>
</reference>
<evidence type="ECO:0000313" key="2">
    <source>
        <dbReference type="Proteomes" id="UP001165960"/>
    </source>
</evidence>
<sequence>MICKCYGGHLATRTEMKCSSYRSWADRMSDHHLDMIREDNWSLAMYLDVANTLSLTDCFPGMRLPNLLILSNVLVTSPFHCDTMVSTLIAS</sequence>
<proteinExistence type="predicted"/>
<organism evidence="1 2">
    <name type="scientific">Entomophthora muscae</name>
    <dbReference type="NCBI Taxonomy" id="34485"/>
    <lineage>
        <taxon>Eukaryota</taxon>
        <taxon>Fungi</taxon>
        <taxon>Fungi incertae sedis</taxon>
        <taxon>Zoopagomycota</taxon>
        <taxon>Entomophthoromycotina</taxon>
        <taxon>Entomophthoromycetes</taxon>
        <taxon>Entomophthorales</taxon>
        <taxon>Entomophthoraceae</taxon>
        <taxon>Entomophthora</taxon>
    </lineage>
</organism>
<keyword evidence="2" id="KW-1185">Reference proteome</keyword>
<comment type="caution">
    <text evidence="1">The sequence shown here is derived from an EMBL/GenBank/DDBJ whole genome shotgun (WGS) entry which is preliminary data.</text>
</comment>
<name>A0ACC2USM9_9FUNG</name>
<dbReference type="Proteomes" id="UP001165960">
    <property type="component" value="Unassembled WGS sequence"/>
</dbReference>
<dbReference type="EMBL" id="QTSX02000017">
    <property type="protein sequence ID" value="KAJ9090099.1"/>
    <property type="molecule type" value="Genomic_DNA"/>
</dbReference>
<evidence type="ECO:0000313" key="1">
    <source>
        <dbReference type="EMBL" id="KAJ9090099.1"/>
    </source>
</evidence>
<accession>A0ACC2USM9</accession>